<gene>
    <name evidence="1" type="ORF">H5P28_10870</name>
</gene>
<sequence>MKCVYSVFLVFILVSCGKVDHVDFVSDAYFSVVIGTGSSTFDDVVVGRVLLSNTPSEYFPDVSTTSSDGFACGIYVDDNKVYELNIASRRTVVLGPHNDLRFRGESNTGVYVFVVKYYGASDVGVGNAVCLYKDFLHAGEFDLSIEAEVLYAVLGGLE</sequence>
<keyword evidence="2" id="KW-1185">Reference proteome</keyword>
<dbReference type="EMBL" id="JACHVB010000034">
    <property type="protein sequence ID" value="MBC2594763.1"/>
    <property type="molecule type" value="Genomic_DNA"/>
</dbReference>
<protein>
    <recommendedName>
        <fullName evidence="3">Lipoprotein</fullName>
    </recommendedName>
</protein>
<accession>A0A842HE17</accession>
<evidence type="ECO:0000313" key="1">
    <source>
        <dbReference type="EMBL" id="MBC2594763.1"/>
    </source>
</evidence>
<proteinExistence type="predicted"/>
<reference evidence="1 2" key="1">
    <citation type="submission" date="2020-07" db="EMBL/GenBank/DDBJ databases">
        <authorList>
            <person name="Feng X."/>
        </authorList>
    </citation>
    <scope>NUCLEOTIDE SEQUENCE [LARGE SCALE GENOMIC DNA]</scope>
    <source>
        <strain evidence="1 2">JCM31066</strain>
    </source>
</reference>
<comment type="caution">
    <text evidence="1">The sequence shown here is derived from an EMBL/GenBank/DDBJ whole genome shotgun (WGS) entry which is preliminary data.</text>
</comment>
<dbReference type="RefSeq" id="WP_185675730.1">
    <property type="nucleotide sequence ID" value="NZ_JACHVB010000034.1"/>
</dbReference>
<name>A0A842HE17_9BACT</name>
<dbReference type="PROSITE" id="PS51257">
    <property type="entry name" value="PROKAR_LIPOPROTEIN"/>
    <property type="match status" value="1"/>
</dbReference>
<dbReference type="Proteomes" id="UP000546464">
    <property type="component" value="Unassembled WGS sequence"/>
</dbReference>
<dbReference type="AlphaFoldDB" id="A0A842HE17"/>
<evidence type="ECO:0008006" key="3">
    <source>
        <dbReference type="Google" id="ProtNLM"/>
    </source>
</evidence>
<organism evidence="1 2">
    <name type="scientific">Ruficoccus amylovorans</name>
    <dbReference type="NCBI Taxonomy" id="1804625"/>
    <lineage>
        <taxon>Bacteria</taxon>
        <taxon>Pseudomonadati</taxon>
        <taxon>Verrucomicrobiota</taxon>
        <taxon>Opitutia</taxon>
        <taxon>Puniceicoccales</taxon>
        <taxon>Cerasicoccaceae</taxon>
        <taxon>Ruficoccus</taxon>
    </lineage>
</organism>
<evidence type="ECO:0000313" key="2">
    <source>
        <dbReference type="Proteomes" id="UP000546464"/>
    </source>
</evidence>